<dbReference type="OrthoDB" id="6155824at2759"/>
<dbReference type="Proteomes" id="UP000507470">
    <property type="component" value="Unassembled WGS sequence"/>
</dbReference>
<evidence type="ECO:0000313" key="2">
    <source>
        <dbReference type="Proteomes" id="UP000507470"/>
    </source>
</evidence>
<reference evidence="1 2" key="1">
    <citation type="submission" date="2020-06" db="EMBL/GenBank/DDBJ databases">
        <authorList>
            <person name="Li R."/>
            <person name="Bekaert M."/>
        </authorList>
    </citation>
    <scope>NUCLEOTIDE SEQUENCE [LARGE SCALE GENOMIC DNA]</scope>
    <source>
        <strain evidence="2">wild</strain>
    </source>
</reference>
<proteinExistence type="predicted"/>
<accession>A0A6J8DZC2</accession>
<organism evidence="1 2">
    <name type="scientific">Mytilus coruscus</name>
    <name type="common">Sea mussel</name>
    <dbReference type="NCBI Taxonomy" id="42192"/>
    <lineage>
        <taxon>Eukaryota</taxon>
        <taxon>Metazoa</taxon>
        <taxon>Spiralia</taxon>
        <taxon>Lophotrochozoa</taxon>
        <taxon>Mollusca</taxon>
        <taxon>Bivalvia</taxon>
        <taxon>Autobranchia</taxon>
        <taxon>Pteriomorphia</taxon>
        <taxon>Mytilida</taxon>
        <taxon>Mytiloidea</taxon>
        <taxon>Mytilidae</taxon>
        <taxon>Mytilinae</taxon>
        <taxon>Mytilus</taxon>
    </lineage>
</organism>
<protein>
    <submittedName>
        <fullName evidence="1">Uncharacterized protein</fullName>
    </submittedName>
</protein>
<dbReference type="EMBL" id="CACVKT020008080">
    <property type="protein sequence ID" value="CAC5412675.1"/>
    <property type="molecule type" value="Genomic_DNA"/>
</dbReference>
<name>A0A6J8DZC2_MYTCO</name>
<sequence length="227" mass="26900">MTQCQIDLVREATKCDYEQLDSNLLKREAVFTIDDETKVFIKKTGRRLQQKTFIHIVVNGKKIRINRDVWLKLCNLKESILFLHSFIEDHYTSFILRTFVMSDMEKKLLTTILIYSFAEVLQELITQKTKETCSGCQVEHPSQHNHECLMNGEQEHLERHFETACRSFSLLDVLIKSREDVKKLNMSSECNYFLLNVIVLDRLRSQPLKDSVYRLMEKRIKSREHLI</sequence>
<dbReference type="AlphaFoldDB" id="A0A6J8DZC2"/>
<evidence type="ECO:0000313" key="1">
    <source>
        <dbReference type="EMBL" id="CAC5412675.1"/>
    </source>
</evidence>
<gene>
    <name evidence="1" type="ORF">MCOR_45664</name>
</gene>
<keyword evidence="2" id="KW-1185">Reference proteome</keyword>